<feature type="transmembrane region" description="Helical" evidence="1">
    <location>
        <begin position="106"/>
        <end position="129"/>
    </location>
</feature>
<feature type="transmembrane region" description="Helical" evidence="1">
    <location>
        <begin position="12"/>
        <end position="29"/>
    </location>
</feature>
<dbReference type="AlphaFoldDB" id="A0A3R5X5E3"/>
<dbReference type="RefSeq" id="WP_128215831.1">
    <property type="nucleotide sequence ID" value="NZ_CP025746.1"/>
</dbReference>
<dbReference type="Gene3D" id="1.10.1760.20">
    <property type="match status" value="1"/>
</dbReference>
<dbReference type="GO" id="GO:0022857">
    <property type="term" value="F:transmembrane transporter activity"/>
    <property type="evidence" value="ECO:0007669"/>
    <property type="project" value="InterPro"/>
</dbReference>
<dbReference type="Proteomes" id="UP000286268">
    <property type="component" value="Chromosome"/>
</dbReference>
<evidence type="ECO:0000313" key="3">
    <source>
        <dbReference type="Proteomes" id="UP000286268"/>
    </source>
</evidence>
<keyword evidence="1" id="KW-1133">Transmembrane helix</keyword>
<reference evidence="2 3" key="1">
    <citation type="submission" date="2018-01" db="EMBL/GenBank/DDBJ databases">
        <title>Genome Sequencing and Assembly of Anaerobacter polyendosporus strain CT4.</title>
        <authorList>
            <person name="Tachaapaikoon C."/>
            <person name="Sutheeworapong S."/>
            <person name="Jenjaroenpun P."/>
            <person name="Wongsurawat T."/>
            <person name="Nookeaw I."/>
            <person name="Cheawchanlertfa P."/>
            <person name="Kosugi A."/>
            <person name="Cheevadhanarak S."/>
            <person name="Ratanakhanokchai K."/>
        </authorList>
    </citation>
    <scope>NUCLEOTIDE SEQUENCE [LARGE SCALE GENOMIC DNA]</scope>
    <source>
        <strain evidence="2 3">CT4</strain>
    </source>
</reference>
<dbReference type="EMBL" id="CP025746">
    <property type="protein sequence ID" value="QAA35140.1"/>
    <property type="molecule type" value="Genomic_DNA"/>
</dbReference>
<protein>
    <submittedName>
        <fullName evidence="2">ECF transporter S component</fullName>
    </submittedName>
</protein>
<dbReference type="OrthoDB" id="9809154at2"/>
<organism evidence="2 3">
    <name type="scientific">Clostridium manihotivorum</name>
    <dbReference type="NCBI Taxonomy" id="2320868"/>
    <lineage>
        <taxon>Bacteria</taxon>
        <taxon>Bacillati</taxon>
        <taxon>Bacillota</taxon>
        <taxon>Clostridia</taxon>
        <taxon>Eubacteriales</taxon>
        <taxon>Clostridiaceae</taxon>
        <taxon>Clostridium</taxon>
    </lineage>
</organism>
<keyword evidence="1" id="KW-0812">Transmembrane</keyword>
<evidence type="ECO:0000256" key="1">
    <source>
        <dbReference type="SAM" id="Phobius"/>
    </source>
</evidence>
<dbReference type="KEGG" id="cmah:C1I91_27790"/>
<evidence type="ECO:0000313" key="2">
    <source>
        <dbReference type="EMBL" id="QAA35140.1"/>
    </source>
</evidence>
<dbReference type="InterPro" id="IPR024529">
    <property type="entry name" value="ECF_trnsprt_substrate-spec"/>
</dbReference>
<proteinExistence type="predicted"/>
<feature type="transmembrane region" description="Helical" evidence="1">
    <location>
        <begin position="149"/>
        <end position="170"/>
    </location>
</feature>
<dbReference type="Pfam" id="PF12822">
    <property type="entry name" value="ECF_trnsprt"/>
    <property type="match status" value="1"/>
</dbReference>
<accession>A0A3R5X5E3</accession>
<keyword evidence="1" id="KW-0472">Membrane</keyword>
<gene>
    <name evidence="2" type="ORF">C1I91_27790</name>
</gene>
<sequence>MEKINSNGLSKSALLLAIAIAFQLIGRTIPEINQFLVGPIINAVLLLSVYICGVKWGVLTAALTPILAWVVGQLAAPMAPFIPFIIIGNIIYVILFGSVREKIYGIYIGIILGSFVKFLFLSLSASHLVKLLKLGIPTKVLDKLVLSMGVPQLITALAGGIIAMVLIQILSKRKVI</sequence>
<feature type="transmembrane region" description="Helical" evidence="1">
    <location>
        <begin position="35"/>
        <end position="51"/>
    </location>
</feature>
<keyword evidence="3" id="KW-1185">Reference proteome</keyword>
<name>A0A3R5X5E3_9CLOT</name>
<feature type="transmembrane region" description="Helical" evidence="1">
    <location>
        <begin position="81"/>
        <end position="99"/>
    </location>
</feature>